<evidence type="ECO:0000256" key="6">
    <source>
        <dbReference type="RuleBase" id="RU361157"/>
    </source>
</evidence>
<accession>A0A2H1J6Y5</accession>
<comment type="subcellular location">
    <subcellularLocation>
        <location evidence="6">Cell membrane</location>
        <topology evidence="6">Multi-pass membrane protein</topology>
    </subcellularLocation>
    <subcellularLocation>
        <location evidence="1">Membrane</location>
        <topology evidence="1">Multi-pass membrane protein</topology>
    </subcellularLocation>
</comment>
<dbReference type="RefSeq" id="WP_208618074.1">
    <property type="nucleotide sequence ID" value="NZ_FXZE01000006.1"/>
</dbReference>
<name>A0A2H1J6Y5_9MICO</name>
<feature type="transmembrane region" description="Helical" evidence="6">
    <location>
        <begin position="240"/>
        <end position="262"/>
    </location>
</feature>
<sequence>MTTTPSTMNRADAEAHRAGFVRDLFSVATRALRSIPRGPAEVIPALIIPVFFFAVNIGALEPLAEASGVEDFRAFQLPVAIIFAVTGVSRASGLVTDISSGYFDRLLLTPMRRSALLLGLMVADLVLVMALCVPVLILGFAVGVDFTTGIAGAIVFIVIAGLWGIAFTGFPYAIALRTGSPGAVNSSFLLFFPFAFLTTAFLPQEALSGWLSVVADYNPITYLLSTLRSLLSDGWIWADIWPGLVAIVGVGTVSFTLAFSALRGRVSRA</sequence>
<dbReference type="EMBL" id="FXZE01000006">
    <property type="protein sequence ID" value="SMX83088.1"/>
    <property type="molecule type" value="Genomic_DNA"/>
</dbReference>
<feature type="transmembrane region" description="Helical" evidence="6">
    <location>
        <begin position="115"/>
        <end position="144"/>
    </location>
</feature>
<evidence type="ECO:0000256" key="1">
    <source>
        <dbReference type="ARBA" id="ARBA00004141"/>
    </source>
</evidence>
<protein>
    <recommendedName>
        <fullName evidence="6">Transport permease protein</fullName>
    </recommendedName>
</protein>
<keyword evidence="9" id="KW-1185">Reference proteome</keyword>
<feature type="transmembrane region" description="Helical" evidence="6">
    <location>
        <begin position="42"/>
        <end position="60"/>
    </location>
</feature>
<keyword evidence="3 6" id="KW-1133">Transmembrane helix</keyword>
<dbReference type="InterPro" id="IPR047817">
    <property type="entry name" value="ABC2_TM_bact-type"/>
</dbReference>
<keyword evidence="5" id="KW-0046">Antibiotic resistance</keyword>
<gene>
    <name evidence="8" type="ORF">BANT10_01684</name>
</gene>
<organism evidence="8 9">
    <name type="scientific">Brevibacterium antiquum</name>
    <dbReference type="NCBI Taxonomy" id="234835"/>
    <lineage>
        <taxon>Bacteria</taxon>
        <taxon>Bacillati</taxon>
        <taxon>Actinomycetota</taxon>
        <taxon>Actinomycetes</taxon>
        <taxon>Micrococcales</taxon>
        <taxon>Brevibacteriaceae</taxon>
        <taxon>Brevibacterium</taxon>
    </lineage>
</organism>
<dbReference type="PANTHER" id="PTHR43229">
    <property type="entry name" value="NODULATION PROTEIN J"/>
    <property type="match status" value="1"/>
</dbReference>
<feature type="transmembrane region" description="Helical" evidence="6">
    <location>
        <begin position="150"/>
        <end position="170"/>
    </location>
</feature>
<feature type="transmembrane region" description="Helical" evidence="6">
    <location>
        <begin position="80"/>
        <end position="103"/>
    </location>
</feature>
<dbReference type="InterPro" id="IPR000412">
    <property type="entry name" value="ABC_2_transport"/>
</dbReference>
<evidence type="ECO:0000256" key="2">
    <source>
        <dbReference type="ARBA" id="ARBA00022692"/>
    </source>
</evidence>
<dbReference type="PROSITE" id="PS51012">
    <property type="entry name" value="ABC_TM2"/>
    <property type="match status" value="1"/>
</dbReference>
<dbReference type="Pfam" id="PF01061">
    <property type="entry name" value="ABC2_membrane"/>
    <property type="match status" value="1"/>
</dbReference>
<dbReference type="InterPro" id="IPR013525">
    <property type="entry name" value="ABC2_TM"/>
</dbReference>
<keyword evidence="4 6" id="KW-0472">Membrane</keyword>
<evidence type="ECO:0000256" key="4">
    <source>
        <dbReference type="ARBA" id="ARBA00023136"/>
    </source>
</evidence>
<evidence type="ECO:0000259" key="7">
    <source>
        <dbReference type="PROSITE" id="PS51012"/>
    </source>
</evidence>
<dbReference type="InterPro" id="IPR051784">
    <property type="entry name" value="Nod_factor_ABC_transporter"/>
</dbReference>
<reference evidence="9" key="1">
    <citation type="submission" date="2017-03" db="EMBL/GenBank/DDBJ databases">
        <authorList>
            <person name="Monnet C."/>
        </authorList>
    </citation>
    <scope>NUCLEOTIDE SEQUENCE [LARGE SCALE GENOMIC DNA]</scope>
    <source>
        <strain evidence="9">P10</strain>
    </source>
</reference>
<dbReference type="GO" id="GO:0043190">
    <property type="term" value="C:ATP-binding cassette (ABC) transporter complex"/>
    <property type="evidence" value="ECO:0007669"/>
    <property type="project" value="InterPro"/>
</dbReference>
<proteinExistence type="inferred from homology"/>
<dbReference type="GO" id="GO:0140359">
    <property type="term" value="F:ABC-type transporter activity"/>
    <property type="evidence" value="ECO:0007669"/>
    <property type="project" value="InterPro"/>
</dbReference>
<keyword evidence="6" id="KW-1003">Cell membrane</keyword>
<dbReference type="Proteomes" id="UP000234342">
    <property type="component" value="Unassembled WGS sequence"/>
</dbReference>
<dbReference type="PIRSF" id="PIRSF006648">
    <property type="entry name" value="DrrB"/>
    <property type="match status" value="1"/>
</dbReference>
<evidence type="ECO:0000256" key="3">
    <source>
        <dbReference type="ARBA" id="ARBA00022989"/>
    </source>
</evidence>
<evidence type="ECO:0000313" key="9">
    <source>
        <dbReference type="Proteomes" id="UP000234342"/>
    </source>
</evidence>
<dbReference type="PANTHER" id="PTHR43229:SF3">
    <property type="entry name" value="ABC-TYPE MULTIDRUG TRANSPORT SYSTEM, PERMEASE COMPONENT"/>
    <property type="match status" value="1"/>
</dbReference>
<keyword evidence="6" id="KW-0813">Transport</keyword>
<feature type="domain" description="ABC transmembrane type-2" evidence="7">
    <location>
        <begin position="40"/>
        <end position="265"/>
    </location>
</feature>
<dbReference type="AlphaFoldDB" id="A0A2H1J6Y5"/>
<feature type="transmembrane region" description="Helical" evidence="6">
    <location>
        <begin position="182"/>
        <end position="202"/>
    </location>
</feature>
<evidence type="ECO:0000313" key="8">
    <source>
        <dbReference type="EMBL" id="SMX83088.1"/>
    </source>
</evidence>
<dbReference type="GO" id="GO:0046677">
    <property type="term" value="P:response to antibiotic"/>
    <property type="evidence" value="ECO:0007669"/>
    <property type="project" value="UniProtKB-KW"/>
</dbReference>
<comment type="similarity">
    <text evidence="6">Belongs to the ABC-2 integral membrane protein family.</text>
</comment>
<evidence type="ECO:0000256" key="5">
    <source>
        <dbReference type="ARBA" id="ARBA00023251"/>
    </source>
</evidence>
<keyword evidence="2 6" id="KW-0812">Transmembrane</keyword>